<dbReference type="InterPro" id="IPR027417">
    <property type="entry name" value="P-loop_NTPase"/>
</dbReference>
<feature type="compositionally biased region" description="Polar residues" evidence="1">
    <location>
        <begin position="658"/>
        <end position="678"/>
    </location>
</feature>
<dbReference type="PANTHER" id="PTHR47691">
    <property type="entry name" value="REGULATOR-RELATED"/>
    <property type="match status" value="1"/>
</dbReference>
<dbReference type="OrthoDB" id="431454at2759"/>
<proteinExistence type="predicted"/>
<sequence length="678" mass="75977">MVHAPLNSFLSNVLLVLDNMEDPYQANATAVQYFLRQLLETCPQLRLLLTSRLAMQMPDEKIMNLNRLSTTHAVRLFVQKAPRRLTEASDYYGNLLNPVPLEEVLRDHPLLAFLDGHPQAISLCASLLLDKTLPELTQDMVTEDSSVALPPLMASLQVSVASLPDAEVKRFFALQGLLPGGGLAMDFKAMFGSKYEMYASILCRYSLIQKQYPKAKVVRDQTMLDAWTHYSAYVGGPDKFVSLSRSRKQNQEDSVQKTVSQATMQSLSTIYSTFPFISSFARHYLNTEPELTYGLEKLCAKHFQKSIRWMYRFIGTFAPFSNAAYLLFDIQEPNLWMCFERFLEKHQDHTSGPDLKALVAAASLPGASDFELNSGEESMSGLGSGSATPYAQLSTDENIKNISSDSSDTIRKKPIRKKHRKPDPKLALVIADMVCYFAHTLYLAGRHHGANRAVTLGVNLCKQYGFRGIEANLRKLMGVLLINEKKLDEAKAQFGIALILYKSTVSKIGHATAMTGIGLVHSRQGNLRAAHTCFTKALTMYEWSHHVVGQLNCHQRLGHLEKKLKLGEESDVTQHYAACRRLQGDLNLHRKEDQDNLRWVGNEMSLLLEIADTHVTSTKKSTSHGRHSKTPVITPPPTVESSDESSFARRKNYDTTLRRSSGNQKLLFENTPSTEAIS</sequence>
<accession>A0A1V9ZQ73</accession>
<dbReference type="Gene3D" id="1.25.40.10">
    <property type="entry name" value="Tetratricopeptide repeat domain"/>
    <property type="match status" value="1"/>
</dbReference>
<organism evidence="2 3">
    <name type="scientific">Thraustotheca clavata</name>
    <dbReference type="NCBI Taxonomy" id="74557"/>
    <lineage>
        <taxon>Eukaryota</taxon>
        <taxon>Sar</taxon>
        <taxon>Stramenopiles</taxon>
        <taxon>Oomycota</taxon>
        <taxon>Saprolegniomycetes</taxon>
        <taxon>Saprolegniales</taxon>
        <taxon>Achlyaceae</taxon>
        <taxon>Thraustotheca</taxon>
    </lineage>
</organism>
<comment type="caution">
    <text evidence="2">The sequence shown here is derived from an EMBL/GenBank/DDBJ whole genome shotgun (WGS) entry which is preliminary data.</text>
</comment>
<dbReference type="PANTHER" id="PTHR47691:SF3">
    <property type="entry name" value="HTH-TYPE TRANSCRIPTIONAL REGULATOR RV0890C-RELATED"/>
    <property type="match status" value="1"/>
</dbReference>
<evidence type="ECO:0000313" key="2">
    <source>
        <dbReference type="EMBL" id="OQS00153.1"/>
    </source>
</evidence>
<gene>
    <name evidence="2" type="ORF">THRCLA_21736</name>
</gene>
<protein>
    <submittedName>
        <fullName evidence="2">Uncharacterized protein</fullName>
    </submittedName>
</protein>
<evidence type="ECO:0000256" key="1">
    <source>
        <dbReference type="SAM" id="MobiDB-lite"/>
    </source>
</evidence>
<name>A0A1V9ZQ73_9STRA</name>
<feature type="region of interest" description="Disordered" evidence="1">
    <location>
        <begin position="617"/>
        <end position="678"/>
    </location>
</feature>
<dbReference type="Pfam" id="PF13424">
    <property type="entry name" value="TPR_12"/>
    <property type="match status" value="1"/>
</dbReference>
<dbReference type="SUPFAM" id="SSF52540">
    <property type="entry name" value="P-loop containing nucleoside triphosphate hydrolases"/>
    <property type="match status" value="1"/>
</dbReference>
<dbReference type="SUPFAM" id="SSF48452">
    <property type="entry name" value="TPR-like"/>
    <property type="match status" value="1"/>
</dbReference>
<reference evidence="2 3" key="1">
    <citation type="journal article" date="2014" name="Genome Biol. Evol.">
        <title>The secreted proteins of Achlya hypogyna and Thraustotheca clavata identify the ancestral oomycete secretome and reveal gene acquisitions by horizontal gene transfer.</title>
        <authorList>
            <person name="Misner I."/>
            <person name="Blouin N."/>
            <person name="Leonard G."/>
            <person name="Richards T.A."/>
            <person name="Lane C.E."/>
        </authorList>
    </citation>
    <scope>NUCLEOTIDE SEQUENCE [LARGE SCALE GENOMIC DNA]</scope>
    <source>
        <strain evidence="2 3">ATCC 34112</strain>
    </source>
</reference>
<dbReference type="EMBL" id="JNBS01001746">
    <property type="protein sequence ID" value="OQS00153.1"/>
    <property type="molecule type" value="Genomic_DNA"/>
</dbReference>
<keyword evidence="3" id="KW-1185">Reference proteome</keyword>
<dbReference type="Proteomes" id="UP000243217">
    <property type="component" value="Unassembled WGS sequence"/>
</dbReference>
<dbReference type="STRING" id="74557.A0A1V9ZQ73"/>
<dbReference type="InterPro" id="IPR011990">
    <property type="entry name" value="TPR-like_helical_dom_sf"/>
</dbReference>
<dbReference type="AlphaFoldDB" id="A0A1V9ZQ73"/>
<evidence type="ECO:0000313" key="3">
    <source>
        <dbReference type="Proteomes" id="UP000243217"/>
    </source>
</evidence>